<reference evidence="2" key="1">
    <citation type="journal article" date="2014" name="Proc. Natl. Acad. Sci. U.S.A.">
        <title>Extensive sampling of basidiomycete genomes demonstrates inadequacy of the white-rot/brown-rot paradigm for wood decay fungi.</title>
        <authorList>
            <person name="Riley R."/>
            <person name="Salamov A.A."/>
            <person name="Brown D.W."/>
            <person name="Nagy L.G."/>
            <person name="Floudas D."/>
            <person name="Held B.W."/>
            <person name="Levasseur A."/>
            <person name="Lombard V."/>
            <person name="Morin E."/>
            <person name="Otillar R."/>
            <person name="Lindquist E.A."/>
            <person name="Sun H."/>
            <person name="LaButti K.M."/>
            <person name="Schmutz J."/>
            <person name="Jabbour D."/>
            <person name="Luo H."/>
            <person name="Baker S.E."/>
            <person name="Pisabarro A.G."/>
            <person name="Walton J.D."/>
            <person name="Blanchette R.A."/>
            <person name="Henrissat B."/>
            <person name="Martin F."/>
            <person name="Cullen D."/>
            <person name="Hibbett D.S."/>
            <person name="Grigoriev I.V."/>
        </authorList>
    </citation>
    <scope>NUCLEOTIDE SEQUENCE [LARGE SCALE GENOMIC DNA]</scope>
    <source>
        <strain evidence="2">MUCL 33604</strain>
    </source>
</reference>
<sequence>MTSTNPPTFTRHGDTWSRPIWGKEPFFYDFAHYHRGIANFLVHVVVSVPTTSPLANEGAFWERLSVAWAYSTCASPVLLAEADDTASPITINYYKPASRQETIALAEAKLNKLPSTNLETFLEEILTNKSHKLHTAQLWWSRVPASGHNQVSYAIALHSSHIFLDGRGAADLLHIVLNNLTMDPERDAELDWTPNPEMLPPPLVCVKDPGVKVAKETVEECVTKFKADIIGKMNYIIPAKTLTPSSLGTTRRLRFTFSPAESTLLQRSYKLLRVSNNTALQAAVWMAAIDKCPPKDLEEEDGKYHLFSLTNVDCRHLISEEWRKRYQGLAICDSTLSCPLKVVAQPDRKKALLESMKKITDDMSFWMTRQAWIDFTPITAQAQMFGLSKLRGAGLGVKNGLVTNLGVVDKIVSPRYGDKADSEYAFEISDFGCSGRISEPQYFLRAWSFDSQFHLQVNYNDHYYDRETIEAFLESVVGILREMPGLVEPAPVGLEVDEKIASVTCASVV</sequence>
<dbReference type="Proteomes" id="UP000027265">
    <property type="component" value="Unassembled WGS sequence"/>
</dbReference>
<name>A0A067P711_9AGAM</name>
<protein>
    <recommendedName>
        <fullName evidence="3">Condensation domain-containing protein</fullName>
    </recommendedName>
</protein>
<dbReference type="STRING" id="933084.A0A067P711"/>
<gene>
    <name evidence="1" type="ORF">JAAARDRAFT_583002</name>
</gene>
<dbReference type="OrthoDB" id="2548233at2759"/>
<evidence type="ECO:0000313" key="1">
    <source>
        <dbReference type="EMBL" id="KDQ50549.1"/>
    </source>
</evidence>
<dbReference type="Gene3D" id="3.30.559.10">
    <property type="entry name" value="Chloramphenicol acetyltransferase-like domain"/>
    <property type="match status" value="1"/>
</dbReference>
<evidence type="ECO:0008006" key="3">
    <source>
        <dbReference type="Google" id="ProtNLM"/>
    </source>
</evidence>
<dbReference type="AlphaFoldDB" id="A0A067P711"/>
<dbReference type="PANTHER" id="PTHR42034">
    <property type="entry name" value="CHROMOSOME 7, WHOLE GENOME SHOTGUN SEQUENCE-RELATED"/>
    <property type="match status" value="1"/>
</dbReference>
<dbReference type="SUPFAM" id="SSF52777">
    <property type="entry name" value="CoA-dependent acyltransferases"/>
    <property type="match status" value="1"/>
</dbReference>
<evidence type="ECO:0000313" key="2">
    <source>
        <dbReference type="Proteomes" id="UP000027265"/>
    </source>
</evidence>
<dbReference type="Gene3D" id="3.30.559.30">
    <property type="entry name" value="Nonribosomal peptide synthetase, condensation domain"/>
    <property type="match status" value="1"/>
</dbReference>
<dbReference type="EMBL" id="KL197759">
    <property type="protein sequence ID" value="KDQ50549.1"/>
    <property type="molecule type" value="Genomic_DNA"/>
</dbReference>
<dbReference type="InterPro" id="IPR023213">
    <property type="entry name" value="CAT-like_dom_sf"/>
</dbReference>
<proteinExistence type="predicted"/>
<dbReference type="InParanoid" id="A0A067P711"/>
<accession>A0A067P711</accession>
<keyword evidence="2" id="KW-1185">Reference proteome</keyword>
<organism evidence="1 2">
    <name type="scientific">Jaapia argillacea MUCL 33604</name>
    <dbReference type="NCBI Taxonomy" id="933084"/>
    <lineage>
        <taxon>Eukaryota</taxon>
        <taxon>Fungi</taxon>
        <taxon>Dikarya</taxon>
        <taxon>Basidiomycota</taxon>
        <taxon>Agaricomycotina</taxon>
        <taxon>Agaricomycetes</taxon>
        <taxon>Agaricomycetidae</taxon>
        <taxon>Jaapiales</taxon>
        <taxon>Jaapiaceae</taxon>
        <taxon>Jaapia</taxon>
    </lineage>
</organism>
<dbReference type="HOGENOM" id="CLU_569919_0_0_1"/>
<dbReference type="PANTHER" id="PTHR42034:SF1">
    <property type="entry name" value="CONDENSATION DOMAIN-CONTAINING PROTEIN"/>
    <property type="match status" value="1"/>
</dbReference>